<gene>
    <name evidence="2" type="primary">rbfA</name>
    <name evidence="3" type="ORF">CfP315_0810</name>
</gene>
<dbReference type="InterPro" id="IPR015946">
    <property type="entry name" value="KH_dom-like_a/b"/>
</dbReference>
<dbReference type="AlphaFoldDB" id="A0AA48I1T2"/>
<dbReference type="GO" id="GO:0005829">
    <property type="term" value="C:cytosol"/>
    <property type="evidence" value="ECO:0007669"/>
    <property type="project" value="TreeGrafter"/>
</dbReference>
<keyword evidence="1 2" id="KW-0690">Ribosome biogenesis</keyword>
<dbReference type="EMBL" id="AP027924">
    <property type="protein sequence ID" value="BED92207.1"/>
    <property type="molecule type" value="Genomic_DNA"/>
</dbReference>
<keyword evidence="2" id="KW-0963">Cytoplasm</keyword>
<protein>
    <recommendedName>
        <fullName evidence="2">Ribosome-binding factor A</fullName>
    </recommendedName>
</protein>
<dbReference type="Pfam" id="PF02033">
    <property type="entry name" value="RBFA"/>
    <property type="match status" value="1"/>
</dbReference>
<sequence>MPKRRVIRACESIKREISTLIMNLEDPRIEWKFVNVIRVWLSNDFLVCKVFISSLNGEKERNKASKILNNAGGFIKSKLTSKLKMKFVPLLQFIPTNSIEYSFDIQKKINVLNL</sequence>
<comment type="similarity">
    <text evidence="2">Belongs to the RbfA family.</text>
</comment>
<dbReference type="InterPro" id="IPR023799">
    <property type="entry name" value="RbfA_dom_sf"/>
</dbReference>
<evidence type="ECO:0000256" key="1">
    <source>
        <dbReference type="ARBA" id="ARBA00022517"/>
    </source>
</evidence>
<dbReference type="PANTHER" id="PTHR33515">
    <property type="entry name" value="RIBOSOME-BINDING FACTOR A, CHLOROPLASTIC-RELATED"/>
    <property type="match status" value="1"/>
</dbReference>
<accession>A0AA48I1T2</accession>
<dbReference type="GO" id="GO:0030490">
    <property type="term" value="P:maturation of SSU-rRNA"/>
    <property type="evidence" value="ECO:0007669"/>
    <property type="project" value="UniProtKB-UniRule"/>
</dbReference>
<comment type="subcellular location">
    <subcellularLocation>
        <location evidence="2">Cytoplasm</location>
    </subcellularLocation>
</comment>
<dbReference type="Proteomes" id="UP001337580">
    <property type="component" value="Chromosome"/>
</dbReference>
<organism evidence="3">
    <name type="scientific">Candidatus Improbicoccus pseudotrichonymphae</name>
    <dbReference type="NCBI Taxonomy" id="3033792"/>
    <lineage>
        <taxon>Bacteria</taxon>
        <taxon>Bacillati</taxon>
        <taxon>Bacillota</taxon>
        <taxon>Clostridia</taxon>
        <taxon>Candidatus Improbicoccus</taxon>
    </lineage>
</organism>
<comment type="subunit">
    <text evidence="2">Monomer. Binds 30S ribosomal subunits, but not 50S ribosomal subunits or 70S ribosomes.</text>
</comment>
<dbReference type="GO" id="GO:0043024">
    <property type="term" value="F:ribosomal small subunit binding"/>
    <property type="evidence" value="ECO:0007669"/>
    <property type="project" value="TreeGrafter"/>
</dbReference>
<dbReference type="SUPFAM" id="SSF89919">
    <property type="entry name" value="Ribosome-binding factor A, RbfA"/>
    <property type="match status" value="1"/>
</dbReference>
<evidence type="ECO:0000256" key="2">
    <source>
        <dbReference type="HAMAP-Rule" id="MF_00003"/>
    </source>
</evidence>
<dbReference type="InterPro" id="IPR000238">
    <property type="entry name" value="RbfA"/>
</dbReference>
<dbReference type="NCBIfam" id="TIGR00082">
    <property type="entry name" value="rbfA"/>
    <property type="match status" value="1"/>
</dbReference>
<dbReference type="PANTHER" id="PTHR33515:SF1">
    <property type="entry name" value="RIBOSOME-BINDING FACTOR A, CHLOROPLASTIC-RELATED"/>
    <property type="match status" value="1"/>
</dbReference>
<comment type="function">
    <text evidence="2">One of several proteins that assist in the late maturation steps of the functional core of the 30S ribosomal subunit. Associates with free 30S ribosomal subunits (but not with 30S subunits that are part of 70S ribosomes or polysomes). Required for efficient processing of 16S rRNA. May interact with the 5'-terminal helix region of 16S rRNA.</text>
</comment>
<dbReference type="Gene3D" id="3.30.300.20">
    <property type="match status" value="1"/>
</dbReference>
<name>A0AA48I1T2_9FIRM</name>
<evidence type="ECO:0000313" key="3">
    <source>
        <dbReference type="EMBL" id="BED92207.1"/>
    </source>
</evidence>
<reference evidence="3" key="1">
    <citation type="journal article" date="2023" name="ISME J.">
        <title>Emergence of putative energy parasites within Clostridia revealed by genome analysis of a novel endosymbiotic clade.</title>
        <authorList>
            <person name="Takahashi K."/>
            <person name="Kuwahara H."/>
            <person name="Horikawa Y."/>
            <person name="Izawa K."/>
            <person name="Kato D."/>
            <person name="Inagaki T."/>
            <person name="Yuki M."/>
            <person name="Ohkuma M."/>
            <person name="Hongoh Y."/>
        </authorList>
    </citation>
    <scope>NUCLEOTIDE SEQUENCE</scope>
    <source>
        <strain evidence="3">CfP3-15</strain>
    </source>
</reference>
<dbReference type="HAMAP" id="MF_00003">
    <property type="entry name" value="RbfA"/>
    <property type="match status" value="1"/>
</dbReference>
<dbReference type="KEGG" id="ips:CfP315_0810"/>
<proteinExistence type="inferred from homology"/>